<evidence type="ECO:0000313" key="6">
    <source>
        <dbReference type="EMBL" id="AWN23027.1"/>
    </source>
</evidence>
<gene>
    <name evidence="6" type="ORF">DKM44_07120</name>
</gene>
<dbReference type="OrthoDB" id="63332at2"/>
<dbReference type="GO" id="GO:0003700">
    <property type="term" value="F:DNA-binding transcription factor activity"/>
    <property type="evidence" value="ECO:0007669"/>
    <property type="project" value="TreeGrafter"/>
</dbReference>
<evidence type="ECO:0000256" key="3">
    <source>
        <dbReference type="ARBA" id="ARBA00023163"/>
    </source>
</evidence>
<dbReference type="PRINTS" id="PR00455">
    <property type="entry name" value="HTHTETR"/>
</dbReference>
<dbReference type="SUPFAM" id="SSF48498">
    <property type="entry name" value="Tetracyclin repressor-like, C-terminal domain"/>
    <property type="match status" value="1"/>
</dbReference>
<sequence length="195" mass="20584">MPYPAKLTPALILHEAGRLLDEGGEDALNMRPLAAALGVQASSLYHHFADREALKRALEDETALALGAALQRAGEALPPRRALQATCQAYLDFARTYPQRYGLLLAPRPPAVGLPGPGKDLWNAVLDRVSALSGVPDDTDGTVALWAFLHGFVVLERSGLFGLSGPQRGFEAGLAALLDGMECRKAAPAHGGNLA</sequence>
<feature type="DNA-binding region" description="H-T-H motif" evidence="4">
    <location>
        <begin position="29"/>
        <end position="48"/>
    </location>
</feature>
<evidence type="ECO:0000256" key="1">
    <source>
        <dbReference type="ARBA" id="ARBA00023015"/>
    </source>
</evidence>
<protein>
    <submittedName>
        <fullName evidence="6">TetR family transcriptional regulator</fullName>
    </submittedName>
</protein>
<proteinExistence type="predicted"/>
<dbReference type="InterPro" id="IPR036271">
    <property type="entry name" value="Tet_transcr_reg_TetR-rel_C_sf"/>
</dbReference>
<dbReference type="InterPro" id="IPR001647">
    <property type="entry name" value="HTH_TetR"/>
</dbReference>
<evidence type="ECO:0000259" key="5">
    <source>
        <dbReference type="PROSITE" id="PS50977"/>
    </source>
</evidence>
<evidence type="ECO:0000256" key="2">
    <source>
        <dbReference type="ARBA" id="ARBA00023125"/>
    </source>
</evidence>
<dbReference type="AlphaFoldDB" id="A0A2Z3JCX8"/>
<keyword evidence="1" id="KW-0805">Transcription regulation</keyword>
<organism evidence="6 7">
    <name type="scientific">Deinococcus irradiatisoli</name>
    <dbReference type="NCBI Taxonomy" id="2202254"/>
    <lineage>
        <taxon>Bacteria</taxon>
        <taxon>Thermotogati</taxon>
        <taxon>Deinococcota</taxon>
        <taxon>Deinococci</taxon>
        <taxon>Deinococcales</taxon>
        <taxon>Deinococcaceae</taxon>
        <taxon>Deinococcus</taxon>
    </lineage>
</organism>
<dbReference type="SUPFAM" id="SSF46689">
    <property type="entry name" value="Homeodomain-like"/>
    <property type="match status" value="1"/>
</dbReference>
<dbReference type="GO" id="GO:0000976">
    <property type="term" value="F:transcription cis-regulatory region binding"/>
    <property type="evidence" value="ECO:0007669"/>
    <property type="project" value="TreeGrafter"/>
</dbReference>
<dbReference type="Pfam" id="PF13305">
    <property type="entry name" value="TetR_C_33"/>
    <property type="match status" value="1"/>
</dbReference>
<reference evidence="6 7" key="1">
    <citation type="submission" date="2018-05" db="EMBL/GenBank/DDBJ databases">
        <title>Complete Genome Sequence of Deinococcus sp. strain 17bor-2.</title>
        <authorList>
            <person name="Srinivasan S."/>
        </authorList>
    </citation>
    <scope>NUCLEOTIDE SEQUENCE [LARGE SCALE GENOMIC DNA]</scope>
    <source>
        <strain evidence="6 7">17bor-2</strain>
    </source>
</reference>
<keyword evidence="7" id="KW-1185">Reference proteome</keyword>
<dbReference type="EMBL" id="CP029494">
    <property type="protein sequence ID" value="AWN23027.1"/>
    <property type="molecule type" value="Genomic_DNA"/>
</dbReference>
<keyword evidence="3" id="KW-0804">Transcription</keyword>
<keyword evidence="2 4" id="KW-0238">DNA-binding</keyword>
<dbReference type="Pfam" id="PF00440">
    <property type="entry name" value="TetR_N"/>
    <property type="match status" value="1"/>
</dbReference>
<feature type="domain" description="HTH tetR-type" evidence="5">
    <location>
        <begin position="6"/>
        <end position="66"/>
    </location>
</feature>
<dbReference type="InterPro" id="IPR009057">
    <property type="entry name" value="Homeodomain-like_sf"/>
</dbReference>
<dbReference type="PROSITE" id="PS50977">
    <property type="entry name" value="HTH_TETR_2"/>
    <property type="match status" value="1"/>
</dbReference>
<dbReference type="PANTHER" id="PTHR30055:SF239">
    <property type="entry name" value="TRANSCRIPTIONAL REGULATORY PROTEIN"/>
    <property type="match status" value="1"/>
</dbReference>
<evidence type="ECO:0000313" key="7">
    <source>
        <dbReference type="Proteomes" id="UP000245368"/>
    </source>
</evidence>
<evidence type="ECO:0000256" key="4">
    <source>
        <dbReference type="PROSITE-ProRule" id="PRU00335"/>
    </source>
</evidence>
<name>A0A2Z3JCX8_9DEIO</name>
<dbReference type="Gene3D" id="1.10.357.10">
    <property type="entry name" value="Tetracycline Repressor, domain 2"/>
    <property type="match status" value="1"/>
</dbReference>
<dbReference type="Gene3D" id="1.10.10.60">
    <property type="entry name" value="Homeodomain-like"/>
    <property type="match status" value="1"/>
</dbReference>
<dbReference type="KEGG" id="dez:DKM44_07120"/>
<dbReference type="InterPro" id="IPR050109">
    <property type="entry name" value="HTH-type_TetR-like_transc_reg"/>
</dbReference>
<dbReference type="PANTHER" id="PTHR30055">
    <property type="entry name" value="HTH-TYPE TRANSCRIPTIONAL REGULATOR RUTR"/>
    <property type="match status" value="1"/>
</dbReference>
<dbReference type="InterPro" id="IPR025996">
    <property type="entry name" value="MT1864/Rv1816-like_C"/>
</dbReference>
<accession>A0A2Z3JCX8</accession>
<dbReference type="RefSeq" id="WP_109826489.1">
    <property type="nucleotide sequence ID" value="NZ_CP029494.1"/>
</dbReference>
<dbReference type="Proteomes" id="UP000245368">
    <property type="component" value="Chromosome"/>
</dbReference>